<dbReference type="PROSITE" id="PS50192">
    <property type="entry name" value="T_SNARE"/>
    <property type="match status" value="1"/>
</dbReference>
<evidence type="ECO:0000256" key="2">
    <source>
        <dbReference type="SAM" id="Phobius"/>
    </source>
</evidence>
<evidence type="ECO:0000259" key="3">
    <source>
        <dbReference type="PROSITE" id="PS50192"/>
    </source>
</evidence>
<proteinExistence type="predicted"/>
<reference evidence="4 5" key="2">
    <citation type="submission" date="2014-03" db="EMBL/GenBank/DDBJ databases">
        <title>The Genome Sequence of Anncaliia algerae insect isolate PRA339.</title>
        <authorList>
            <consortium name="The Broad Institute Genome Sequencing Platform"/>
            <consortium name="The Broad Institute Genome Sequencing Center for Infectious Disease"/>
            <person name="Cuomo C."/>
            <person name="Becnel J."/>
            <person name="Sanscrainte N."/>
            <person name="Walker B."/>
            <person name="Young S.K."/>
            <person name="Zeng Q."/>
            <person name="Gargeya S."/>
            <person name="Fitzgerald M."/>
            <person name="Haas B."/>
            <person name="Abouelleil A."/>
            <person name="Alvarado L."/>
            <person name="Arachchi H.M."/>
            <person name="Berlin A.M."/>
            <person name="Chapman S.B."/>
            <person name="Dewar J."/>
            <person name="Goldberg J."/>
            <person name="Griggs A."/>
            <person name="Gujja S."/>
            <person name="Hansen M."/>
            <person name="Howarth C."/>
            <person name="Imamovic A."/>
            <person name="Larimer J."/>
            <person name="McCowan C."/>
            <person name="Murphy C."/>
            <person name="Neiman D."/>
            <person name="Pearson M."/>
            <person name="Priest M."/>
            <person name="Roberts A."/>
            <person name="Saif S."/>
            <person name="Shea T."/>
            <person name="Sisk P."/>
            <person name="Sykes S."/>
            <person name="Wortman J."/>
            <person name="Nusbaum C."/>
            <person name="Birren B."/>
        </authorList>
    </citation>
    <scope>NUCLEOTIDE SEQUENCE [LARGE SCALE GENOMIC DNA]</scope>
    <source>
        <strain evidence="4 5">PRA339</strain>
    </source>
</reference>
<dbReference type="SUPFAM" id="SSF58038">
    <property type="entry name" value="SNARE fusion complex"/>
    <property type="match status" value="1"/>
</dbReference>
<evidence type="ECO:0000256" key="1">
    <source>
        <dbReference type="SAM" id="Coils"/>
    </source>
</evidence>
<dbReference type="EMBL" id="KK365232">
    <property type="protein sequence ID" value="KCZ79753.1"/>
    <property type="molecule type" value="Genomic_DNA"/>
</dbReference>
<keyword evidence="2" id="KW-0812">Transmembrane</keyword>
<feature type="coiled-coil region" evidence="1">
    <location>
        <begin position="84"/>
        <end position="150"/>
    </location>
</feature>
<dbReference type="HOGENOM" id="CLU_090728_0_0_1"/>
<accession>A0A059EXI2</accession>
<dbReference type="STRING" id="1288291.A0A059EXI2"/>
<name>A0A059EXI2_9MICR</name>
<sequence>MNRTNEYFKLIELTSIAQKKTQLLEKKNTFNEIENILSFLEKQNSLDNFVMEQKIKKIKHLISELNKNYSPENESQKTHLKNVLEITDNRIKKYLIRINKLSKQKNHLLVEDNRRRENFMVNLEQEQAFAEKAEQKEDVLKKRMVTQLNELGQIVSDISLHVSLQGEEIMRIDEVVNESSNFMKEAAYEINKTWENVSDQRKRFIKFFAFWILLAIILWLWKR</sequence>
<organism evidence="4 5">
    <name type="scientific">Anncaliia algerae PRA339</name>
    <dbReference type="NCBI Taxonomy" id="1288291"/>
    <lineage>
        <taxon>Eukaryota</taxon>
        <taxon>Fungi</taxon>
        <taxon>Fungi incertae sedis</taxon>
        <taxon>Microsporidia</taxon>
        <taxon>Tubulinosematoidea</taxon>
        <taxon>Tubulinosematidae</taxon>
        <taxon>Anncaliia</taxon>
    </lineage>
</organism>
<evidence type="ECO:0000313" key="5">
    <source>
        <dbReference type="Proteomes" id="UP000030655"/>
    </source>
</evidence>
<dbReference type="VEuPathDB" id="MicrosporidiaDB:H312_02836"/>
<dbReference type="Gene3D" id="1.20.5.110">
    <property type="match status" value="1"/>
</dbReference>
<dbReference type="Proteomes" id="UP000030655">
    <property type="component" value="Unassembled WGS sequence"/>
</dbReference>
<feature type="domain" description="T-SNARE coiled-coil homology" evidence="3">
    <location>
        <begin position="131"/>
        <end position="193"/>
    </location>
</feature>
<keyword evidence="2" id="KW-0472">Membrane</keyword>
<dbReference type="OrthoDB" id="421009at2759"/>
<dbReference type="InterPro" id="IPR000727">
    <property type="entry name" value="T_SNARE_dom"/>
</dbReference>
<feature type="transmembrane region" description="Helical" evidence="2">
    <location>
        <begin position="204"/>
        <end position="221"/>
    </location>
</feature>
<keyword evidence="1" id="KW-0175">Coiled coil</keyword>
<keyword evidence="5" id="KW-1185">Reference proteome</keyword>
<dbReference type="AlphaFoldDB" id="A0A059EXI2"/>
<evidence type="ECO:0000313" key="4">
    <source>
        <dbReference type="EMBL" id="KCZ79753.1"/>
    </source>
</evidence>
<protein>
    <recommendedName>
        <fullName evidence="3">t-SNARE coiled-coil homology domain-containing protein</fullName>
    </recommendedName>
</protein>
<gene>
    <name evidence="4" type="ORF">H312_02836</name>
</gene>
<keyword evidence="2" id="KW-1133">Transmembrane helix</keyword>
<reference evidence="5" key="1">
    <citation type="submission" date="2013-02" db="EMBL/GenBank/DDBJ databases">
        <authorList>
            <consortium name="The Broad Institute Genome Sequencing Platform"/>
            <person name="Cuomo C."/>
            <person name="Becnel J."/>
            <person name="Sanscrainte N."/>
            <person name="Walker B."/>
            <person name="Young S.K."/>
            <person name="Zeng Q."/>
            <person name="Gargeya S."/>
            <person name="Fitzgerald M."/>
            <person name="Haas B."/>
            <person name="Abouelleil A."/>
            <person name="Alvarado L."/>
            <person name="Arachchi H.M."/>
            <person name="Berlin A.M."/>
            <person name="Chapman S.B."/>
            <person name="Dewar J."/>
            <person name="Goldberg J."/>
            <person name="Griggs A."/>
            <person name="Gujja S."/>
            <person name="Hansen M."/>
            <person name="Howarth C."/>
            <person name="Imamovic A."/>
            <person name="Larimer J."/>
            <person name="McCowan C."/>
            <person name="Murphy C."/>
            <person name="Neiman D."/>
            <person name="Pearson M."/>
            <person name="Priest M."/>
            <person name="Roberts A."/>
            <person name="Saif S."/>
            <person name="Shea T."/>
            <person name="Sisk P."/>
            <person name="Sykes S."/>
            <person name="Wortman J."/>
            <person name="Nusbaum C."/>
            <person name="Birren B."/>
        </authorList>
    </citation>
    <scope>NUCLEOTIDE SEQUENCE [LARGE SCALE GENOMIC DNA]</scope>
    <source>
        <strain evidence="5">PRA339</strain>
    </source>
</reference>